<dbReference type="SUPFAM" id="SSF52540">
    <property type="entry name" value="P-loop containing nucleoside triphosphate hydrolases"/>
    <property type="match status" value="1"/>
</dbReference>
<dbReference type="RefSeq" id="WP_131848051.1">
    <property type="nucleotide sequence ID" value="NZ_SLXV01000006.1"/>
</dbReference>
<evidence type="ECO:0000313" key="7">
    <source>
        <dbReference type="EMBL" id="TCP69705.1"/>
    </source>
</evidence>
<feature type="binding site" evidence="5">
    <location>
        <begin position="201"/>
        <end position="208"/>
    </location>
    <ligand>
        <name>ATP</name>
        <dbReference type="ChEBI" id="CHEBI:30616"/>
    </ligand>
</feature>
<feature type="domain" description="UvrD-like helicase ATP-binding" evidence="6">
    <location>
        <begin position="180"/>
        <end position="530"/>
    </location>
</feature>
<dbReference type="Pfam" id="PF13538">
    <property type="entry name" value="UvrD_C_2"/>
    <property type="match status" value="1"/>
</dbReference>
<accession>A0A4R2S130</accession>
<evidence type="ECO:0000313" key="8">
    <source>
        <dbReference type="Proteomes" id="UP000294746"/>
    </source>
</evidence>
<dbReference type="GO" id="GO:0005524">
    <property type="term" value="F:ATP binding"/>
    <property type="evidence" value="ECO:0007669"/>
    <property type="project" value="UniProtKB-UniRule"/>
</dbReference>
<dbReference type="InterPro" id="IPR000212">
    <property type="entry name" value="DNA_helicase_UvrD/REP"/>
</dbReference>
<evidence type="ECO:0000259" key="6">
    <source>
        <dbReference type="PROSITE" id="PS51198"/>
    </source>
</evidence>
<evidence type="ECO:0000256" key="1">
    <source>
        <dbReference type="ARBA" id="ARBA00022741"/>
    </source>
</evidence>
<comment type="caution">
    <text evidence="7">The sequence shown here is derived from an EMBL/GenBank/DDBJ whole genome shotgun (WGS) entry which is preliminary data.</text>
</comment>
<dbReference type="GO" id="GO:0005829">
    <property type="term" value="C:cytosol"/>
    <property type="evidence" value="ECO:0007669"/>
    <property type="project" value="TreeGrafter"/>
</dbReference>
<dbReference type="GO" id="GO:0000725">
    <property type="term" value="P:recombinational repair"/>
    <property type="evidence" value="ECO:0007669"/>
    <property type="project" value="TreeGrafter"/>
</dbReference>
<proteinExistence type="predicted"/>
<keyword evidence="1 5" id="KW-0547">Nucleotide-binding</keyword>
<protein>
    <submittedName>
        <fullName evidence="7">Rep family ATP-dependent DNA helicase</fullName>
    </submittedName>
</protein>
<dbReference type="GO" id="GO:0043138">
    <property type="term" value="F:3'-5' DNA helicase activity"/>
    <property type="evidence" value="ECO:0007669"/>
    <property type="project" value="TreeGrafter"/>
</dbReference>
<dbReference type="InterPro" id="IPR014016">
    <property type="entry name" value="UvrD-like_ATP-bd"/>
</dbReference>
<organism evidence="7 8">
    <name type="scientific">Baia soyae</name>
    <dbReference type="NCBI Taxonomy" id="1544746"/>
    <lineage>
        <taxon>Bacteria</taxon>
        <taxon>Bacillati</taxon>
        <taxon>Bacillota</taxon>
        <taxon>Bacilli</taxon>
        <taxon>Bacillales</taxon>
        <taxon>Thermoactinomycetaceae</taxon>
        <taxon>Baia</taxon>
    </lineage>
</organism>
<reference evidence="7 8" key="1">
    <citation type="submission" date="2019-03" db="EMBL/GenBank/DDBJ databases">
        <title>Genomic Encyclopedia of Type Strains, Phase IV (KMG-IV): sequencing the most valuable type-strain genomes for metagenomic binning, comparative biology and taxonomic classification.</title>
        <authorList>
            <person name="Goeker M."/>
        </authorList>
    </citation>
    <scope>NUCLEOTIDE SEQUENCE [LARGE SCALE GENOMIC DNA]</scope>
    <source>
        <strain evidence="7 8">DSM 46831</strain>
    </source>
</reference>
<keyword evidence="3 5" id="KW-0347">Helicase</keyword>
<keyword evidence="4 5" id="KW-0067">ATP-binding</keyword>
<keyword evidence="8" id="KW-1185">Reference proteome</keyword>
<evidence type="ECO:0000256" key="2">
    <source>
        <dbReference type="ARBA" id="ARBA00022801"/>
    </source>
</evidence>
<name>A0A4R2S130_9BACL</name>
<sequence>MDEIYQYEQAKLQETLSFIQQQLKELQLIPRYQGSDLVEQLLDDQRRQTVNRLQLSEKSPYFGRIDFEEDGKQLTPLYLGKAGVEDPDSHQPIVIDWRAPVASMFYSFTGQGDRAGYVSPDGEVEGTIHLKRNLAVEEQTLKRVVDSYVRGGENLQVTDEFLLYRLGENKDHRLRDIVSTIQVEQDKIIRSERNQSLIIQGVPGSGKTTVALHRLAYLLYQYQNQVRADRIMIFAPNKMFLDYISNVLPELGIGGVKQTTFIEWVLDLLPEPITLRNQTDREECWFETGQSTDLEREQQEMLARYKGSFVFLEYLQQQLASLEKGFVPQVGFAIWDEKKLTAEEISHWFHVEYRHEPLRKRQERIFSRMKRWIEMEHRDIRNRDPRNEMKKKAMEKFRQYKNLWDRRTVSQMYVDLAKKSDVIQPFTIERKKVLFDPEDLAPLLYIYNFLYGIETEHRFDHVVIDEAQDFSPFQVYVLKGHVRGNSFTILGDLLQNIYAYKGIYDWNEFVHLFPEEQVSYFQLDRSYRSTVEIIQFANQVIHSYRGNLTPATPVFRSGEPVQVEQVRDQDRTLAVAGWIQNQSAQGMKSIAVVTRTEKAASILSADLLSNGTEHHLITPDRNQYAGGISVAPIYLVKGMEFDAVILVDVDNEQYPDDALTAKLLYVGCTRALHSLVVLTSDNPSPLLPEAVSVS</sequence>
<gene>
    <name evidence="7" type="ORF">EDD57_10619</name>
</gene>
<dbReference type="EMBL" id="SLXV01000006">
    <property type="protein sequence ID" value="TCP69705.1"/>
    <property type="molecule type" value="Genomic_DNA"/>
</dbReference>
<keyword evidence="2 5" id="KW-0378">Hydrolase</keyword>
<dbReference type="InterPro" id="IPR027417">
    <property type="entry name" value="P-loop_NTPase"/>
</dbReference>
<dbReference type="PANTHER" id="PTHR11070:SF17">
    <property type="entry name" value="DNA HELICASE IV"/>
    <property type="match status" value="1"/>
</dbReference>
<dbReference type="AlphaFoldDB" id="A0A4R2S130"/>
<evidence type="ECO:0000256" key="5">
    <source>
        <dbReference type="PROSITE-ProRule" id="PRU00560"/>
    </source>
</evidence>
<dbReference type="Proteomes" id="UP000294746">
    <property type="component" value="Unassembled WGS sequence"/>
</dbReference>
<evidence type="ECO:0000256" key="4">
    <source>
        <dbReference type="ARBA" id="ARBA00022840"/>
    </source>
</evidence>
<dbReference type="GO" id="GO:0016787">
    <property type="term" value="F:hydrolase activity"/>
    <property type="evidence" value="ECO:0007669"/>
    <property type="project" value="UniProtKB-UniRule"/>
</dbReference>
<dbReference type="PROSITE" id="PS51198">
    <property type="entry name" value="UVRD_HELICASE_ATP_BIND"/>
    <property type="match status" value="1"/>
</dbReference>
<dbReference type="OrthoDB" id="9787585at2"/>
<dbReference type="Gene3D" id="3.40.50.300">
    <property type="entry name" value="P-loop containing nucleotide triphosphate hydrolases"/>
    <property type="match status" value="3"/>
</dbReference>
<dbReference type="InterPro" id="IPR027785">
    <property type="entry name" value="UvrD-like_helicase_C"/>
</dbReference>
<dbReference type="Pfam" id="PF00580">
    <property type="entry name" value="UvrD-helicase"/>
    <property type="match status" value="1"/>
</dbReference>
<dbReference type="GO" id="GO:0003677">
    <property type="term" value="F:DNA binding"/>
    <property type="evidence" value="ECO:0007669"/>
    <property type="project" value="InterPro"/>
</dbReference>
<dbReference type="PANTHER" id="PTHR11070">
    <property type="entry name" value="UVRD / RECB / PCRA DNA HELICASE FAMILY MEMBER"/>
    <property type="match status" value="1"/>
</dbReference>
<evidence type="ECO:0000256" key="3">
    <source>
        <dbReference type="ARBA" id="ARBA00022806"/>
    </source>
</evidence>